<dbReference type="GO" id="GO:0005891">
    <property type="term" value="C:voltage-gated calcium channel complex"/>
    <property type="evidence" value="ECO:0007669"/>
    <property type="project" value="TreeGrafter"/>
</dbReference>
<keyword evidence="3" id="KW-1185">Reference proteome</keyword>
<evidence type="ECO:0000313" key="2">
    <source>
        <dbReference type="EMBL" id="EOD01525.1"/>
    </source>
</evidence>
<dbReference type="PANTHER" id="PTHR10166">
    <property type="entry name" value="VOLTAGE-DEPENDENT CALCIUM CHANNEL SUBUNIT ALPHA-2/DELTA-RELATED"/>
    <property type="match status" value="1"/>
</dbReference>
<dbReference type="PROSITE" id="PS50234">
    <property type="entry name" value="VWFA"/>
    <property type="match status" value="1"/>
</dbReference>
<proteinExistence type="predicted"/>
<dbReference type="STRING" id="1304284.L21TH_0408"/>
<dbReference type="SMART" id="SM00327">
    <property type="entry name" value="VWA"/>
    <property type="match status" value="1"/>
</dbReference>
<evidence type="ECO:0000313" key="3">
    <source>
        <dbReference type="Proteomes" id="UP000013378"/>
    </source>
</evidence>
<feature type="domain" description="VWFA" evidence="1">
    <location>
        <begin position="85"/>
        <end position="367"/>
    </location>
</feature>
<dbReference type="PANTHER" id="PTHR10166:SF37">
    <property type="entry name" value="STOLID, ISOFORM H"/>
    <property type="match status" value="1"/>
</dbReference>
<dbReference type="Proteomes" id="UP000013378">
    <property type="component" value="Unassembled WGS sequence"/>
</dbReference>
<protein>
    <submittedName>
        <fullName evidence="2">von Willebrand factor type A domain protein</fullName>
    </submittedName>
</protein>
<dbReference type="SUPFAM" id="SSF53300">
    <property type="entry name" value="vWA-like"/>
    <property type="match status" value="1"/>
</dbReference>
<dbReference type="EMBL" id="ARZA01000053">
    <property type="protein sequence ID" value="EOD01525.1"/>
    <property type="molecule type" value="Genomic_DNA"/>
</dbReference>
<dbReference type="InterPro" id="IPR002035">
    <property type="entry name" value="VWF_A"/>
</dbReference>
<organism evidence="2 3">
    <name type="scientific">Caldisalinibacter kiritimatiensis</name>
    <dbReference type="NCBI Taxonomy" id="1304284"/>
    <lineage>
        <taxon>Bacteria</taxon>
        <taxon>Bacillati</taxon>
        <taxon>Bacillota</taxon>
        <taxon>Tissierellia</taxon>
        <taxon>Tissierellales</taxon>
        <taxon>Thermohalobacteraceae</taxon>
        <taxon>Caldisalinibacter</taxon>
    </lineage>
</organism>
<dbReference type="OrthoDB" id="1656124at2"/>
<dbReference type="CDD" id="cd00198">
    <property type="entry name" value="vWFA"/>
    <property type="match status" value="1"/>
</dbReference>
<accession>R1CGV7</accession>
<name>R1CGV7_9FIRM</name>
<dbReference type="RefSeq" id="WP_006307834.1">
    <property type="nucleotide sequence ID" value="NZ_ARZA01000053.1"/>
</dbReference>
<dbReference type="Gene3D" id="3.40.50.410">
    <property type="entry name" value="von Willebrand factor, type A domain"/>
    <property type="match status" value="1"/>
</dbReference>
<dbReference type="eggNOG" id="COG2304">
    <property type="taxonomic scope" value="Bacteria"/>
</dbReference>
<reference evidence="2 3" key="1">
    <citation type="journal article" date="2015" name="Geomicrobiol. J.">
        <title>Caldisalinibacter kiritimatiensis gen. nov., sp. nov., a moderately thermohalophilic thiosulfate-reducing bacterium from a hypersaline microbial mat.</title>
        <authorList>
            <person name="Ben Hania W."/>
            <person name="Joseph M."/>
            <person name="Fiebig A."/>
            <person name="Bunk B."/>
            <person name="Klenk H.-P."/>
            <person name="Fardeau M.-L."/>
            <person name="Spring S."/>
        </authorList>
    </citation>
    <scope>NUCLEOTIDE SEQUENCE [LARGE SCALE GENOMIC DNA]</scope>
    <source>
        <strain evidence="2 3">L21-TH-D2</strain>
    </source>
</reference>
<gene>
    <name evidence="2" type="ORF">L21TH_0408</name>
</gene>
<dbReference type="InterPro" id="IPR036465">
    <property type="entry name" value="vWFA_dom_sf"/>
</dbReference>
<dbReference type="Pfam" id="PF13519">
    <property type="entry name" value="VWA_2"/>
    <property type="match status" value="1"/>
</dbReference>
<dbReference type="GO" id="GO:0005245">
    <property type="term" value="F:voltage-gated calcium channel activity"/>
    <property type="evidence" value="ECO:0007669"/>
    <property type="project" value="TreeGrafter"/>
</dbReference>
<dbReference type="PATRIC" id="fig|1304284.3.peg.395"/>
<evidence type="ECO:0000259" key="1">
    <source>
        <dbReference type="PROSITE" id="PS50234"/>
    </source>
</evidence>
<dbReference type="AlphaFoldDB" id="R1CGV7"/>
<comment type="caution">
    <text evidence="2">The sequence shown here is derived from an EMBL/GenBank/DDBJ whole genome shotgun (WGS) entry which is preliminary data.</text>
</comment>
<dbReference type="InterPro" id="IPR051173">
    <property type="entry name" value="Ca_channel_alpha-2/delta"/>
</dbReference>
<sequence length="803" mass="92206">MKRNINLRISYFLMIMILSITFLPISKIYADTNTDISISAPVNMFREVEKNQVLIGEEFTINYKFQPQPIPAEDIIPEAYLKDKEIVLVIDTSGSMKTNDMVGNKTRMEVVKDAAAKFLEKLKDDERVNISLIEYDNYAELKKNNGNEFVNLSQGNNFNEIINNISKPMDASGGTNIGDGLRRAYYTLNNSNNQDARKYIVFLTDGEPTAFSFNRFVNRWIDWGWTDWGLLAKYHYNDYFYGEPITLKKREYKGWSLFNRSSIGKLYCNNFEEDVYDIIDYDFKTDNYDDIAYFTNWGSNDYNDYALNYARIIANMIKNSPNNIDSFFIAFSNGSNRNKLREISEECDGYYKEAIDANAINEVYEQLSEQILSDLPIHAVYYEETFPDEFEIVDIPEGMIRNGNTVVGDIGSITYNLNKETNQFEAESFEFNIKLRAIKEGEYNLSSEIAYKDIDGSEKVRLFPDANISVYENEPPKIDATVERNPNNDDKYNLSITIDEPGYIEILNANNDIVWQGDCNTEGTFNILIDKSKIEGYEGHNIKIRATDIYNNVVEETVPIIEISSLEIEDKLNENGNRDSILSIKTEDNTKITEIRINDELIAQDRLTDNGEYSQKLELIELLKGTNKIEIKVLNGYNNSSKFEFNVDVEPLLIPNIISNEGKLEYGLYIQRSTNEVVLDNKNPVNIVVGFEAKLGAAIETIGSGELEVLITSHENLDIHDIKLYKCEYNDTEDSYTIGDLLGSYQTKSDDDKYKFNIDSENNTFMLVYSISPKTISEQSTEIKLMDNVYDLNINIQELPELK</sequence>